<protein>
    <recommendedName>
        <fullName evidence="3">Alpha-2-macroglobulin domain-containing protein</fullName>
    </recommendedName>
</protein>
<dbReference type="Gene3D" id="1.50.10.20">
    <property type="match status" value="1"/>
</dbReference>
<organism evidence="1 2">
    <name type="scientific">Stylonychia lemnae</name>
    <name type="common">Ciliate</name>
    <dbReference type="NCBI Taxonomy" id="5949"/>
    <lineage>
        <taxon>Eukaryota</taxon>
        <taxon>Sar</taxon>
        <taxon>Alveolata</taxon>
        <taxon>Ciliophora</taxon>
        <taxon>Intramacronucleata</taxon>
        <taxon>Spirotrichea</taxon>
        <taxon>Stichotrichia</taxon>
        <taxon>Sporadotrichida</taxon>
        <taxon>Oxytrichidae</taxon>
        <taxon>Stylonychinae</taxon>
        <taxon>Stylonychia</taxon>
    </lineage>
</organism>
<evidence type="ECO:0000313" key="1">
    <source>
        <dbReference type="EMBL" id="CDW85507.1"/>
    </source>
</evidence>
<dbReference type="EMBL" id="CCKQ01013796">
    <property type="protein sequence ID" value="CDW85507.1"/>
    <property type="molecule type" value="Genomic_DNA"/>
</dbReference>
<dbReference type="InParanoid" id="A0A078AW97"/>
<evidence type="ECO:0008006" key="3">
    <source>
        <dbReference type="Google" id="ProtNLM"/>
    </source>
</evidence>
<keyword evidence="2" id="KW-1185">Reference proteome</keyword>
<dbReference type="Proteomes" id="UP000039865">
    <property type="component" value="Unassembled WGS sequence"/>
</dbReference>
<reference evidence="1 2" key="1">
    <citation type="submission" date="2014-06" db="EMBL/GenBank/DDBJ databases">
        <authorList>
            <person name="Swart Estienne"/>
        </authorList>
    </citation>
    <scope>NUCLEOTIDE SEQUENCE [LARGE SCALE GENOMIC DNA]</scope>
    <source>
        <strain evidence="1 2">130c</strain>
    </source>
</reference>
<sequence>MLLSPNNVNAPRINAIINTDKPVYEPEDQVFVEILLIDPLKKTPYQFSQLQSVNTNAAPQNAQLQLQSTEILIVLTDLNGISIGKTSQEINYFNFTRILTNPSLGFTYLLPKNLSDGQYLISVVSKDFPPEQKVIQVKSYYDFFPQKYEVKLMIFNEKVELNQTIYGRVDILNNTQIYDNFVPLPSNYSSYTLSINYKCQSIQETLNLTLDQSEFIYFSINPQIYLEQGKICQLQIKATIKIDNSTYQSDELGFKLGDIDYSYYQNIKAIFQSMQLSDPVVNDYQTIYYYTYVDQNQTGQVTDIPFIFKNGRFGAYVNDGKRPDASMPTSTPFNFQGSAMIGNHFTITADSFYDSYYPYPDIKQSQRNVIRIPIIIDGIQTIRKQYQNQLDLSTVNYTFDPQQLKTFKYSKYDNEFGLYFNYSDGIFSLNPQSISQPLLVLGSFPTLDKLNQYFSQQYQLFSAITSKSNDFTTNAQVFNTQQKNNLNQNNLRIVQKFVNYTIEFLGYIYQNNVTALRFTNDSQKNLNILVSLFPEYSNAKLISYYGLQNIVQSICKNSIYQGEIANKSLNIGVTFSIRDGERVFGADDNLIIYINTSYVPKNSGIYLLSIKNKEKFPNGGILTLNLHRIKQEYFNFDTAIGSAKYPICDYNIIQTMIKNGTLPRSILDNRDNSQCIHISLNGLVNFTEFIGAISFFKTAQTNTTRAEIKQMRDNYVPEDKPNENILEPSLSYQAYFKNEIDENTLGFLNPQNITLQPFALFAQYFGFTLANKNTSYQYSVQTYKMSKQSKHILSFVVTRNQSFEQYAVSIEQSTKILPIGTRKFINSAGIIQLNQSLIQDAIQFTVLMADVYQYNTTFVEVVILPSYEAYLKQTLTNLAKKKIETADDIFVQLELINQLIDVLNNQALNSNNIATNLGVITESISKAKYLCNQMIYYEEWTVQNARDKNGNYNLGSSNLANSAPQNISNAFILYSIKEVEQTYSNKTLNISSELQTLIKAVNKTCNISVKFEDLKSDPIQLALTYLAAFNYSDIKVVQLQNLTDLIFKQLLKHQKDSGEFDSPASQSQFQYSIFNGQGDSRIIEATALGVIAMVQTNKSLYQQNITSAINYLLKQSNQGMFGGNLGTILTFRALKLYGYNHSSLGSDVQFILQGLGIKNKTAKFKSYSEPIQFSLNGQDFNPALKVVPITVSMIGSGLLKKDLGLAFYTVYSNIDNKYEGFNQTTIYQPSKKDPQLPIRYICKTLTKSRVKAQSKQHSLILFA</sequence>
<evidence type="ECO:0000313" key="2">
    <source>
        <dbReference type="Proteomes" id="UP000039865"/>
    </source>
</evidence>
<name>A0A078AW97_STYLE</name>
<dbReference type="Gene3D" id="2.60.40.1930">
    <property type="match status" value="1"/>
</dbReference>
<proteinExistence type="predicted"/>
<gene>
    <name evidence="1" type="primary">Contig11414.g12207</name>
    <name evidence="1" type="ORF">STYLEM_14586</name>
</gene>
<accession>A0A078AW97</accession>
<dbReference type="AlphaFoldDB" id="A0A078AW97"/>